<reference evidence="1" key="2">
    <citation type="submission" date="2020-09" db="EMBL/GenBank/DDBJ databases">
        <authorList>
            <person name="Thekke Veetil T."/>
            <person name="Lagos-Kutz D."/>
            <person name="Mccoppin N.K."/>
            <person name="Hartman G.L."/>
            <person name="Lim H.-S."/>
            <person name="Domier L.L."/>
        </authorList>
    </citation>
    <scope>NUCLEOTIDE SEQUENCE</scope>
    <source>
        <strain evidence="1">STN1TV1</strain>
    </source>
</reference>
<dbReference type="InterPro" id="IPR006960">
    <property type="entry name" value="Major_non-capsid_tenuivirus"/>
</dbReference>
<evidence type="ECO:0000313" key="1">
    <source>
        <dbReference type="EMBL" id="QPZ88448.1"/>
    </source>
</evidence>
<organism evidence="1">
    <name type="scientific">Soybean thrips-associated tenui-like virus 1</name>
    <dbReference type="NCBI Taxonomy" id="2796556"/>
    <lineage>
        <taxon>Viruses</taxon>
        <taxon>Riboviria</taxon>
        <taxon>Orthornavirae</taxon>
        <taxon>Negarnaviricota</taxon>
        <taxon>Polyploviricotina</taxon>
        <taxon>Bunyaviricetes</taxon>
        <taxon>Hareavirales</taxon>
        <taxon>Phenuiviridae</taxon>
        <taxon>Tenuivirus</taxon>
    </lineage>
</organism>
<accession>A0A7T3R0P6</accession>
<sequence>MSDDSMPSPYLEDQDVGPMNCMMLYDMLPSTVSDYLTFNDLKDPSSLSKDHAISLTNAIYDLLLKYAKTPGDHIFSESKTEVLAFLPKYQMVPFHRVIGSDESLSGAPAINALFMALQSSAGGWLTKHNLLAPSSMTPDKICFILKAVVKLAANSDPNKDFHTQVVVHLPAWACKLCNDLINKA</sequence>
<reference evidence="1" key="1">
    <citation type="journal article" date="2020" name="Viruses">
        <title>Soybean Thrips (Thysanoptera: Thripidae) Harbor Highly Diverse Populations of Arthropod, Fungal and Plant Viruses.</title>
        <authorList>
            <person name="Thekke-Veetil T."/>
            <person name="Lagos-Kutz D."/>
            <person name="McCoppin N.K."/>
            <person name="Hartman G.L."/>
            <person name="Ju H.K."/>
            <person name="Lim H.S."/>
            <person name="Domier L.L."/>
        </authorList>
    </citation>
    <scope>NUCLEOTIDE SEQUENCE</scope>
    <source>
        <strain evidence="1">STN1TV1</strain>
    </source>
</reference>
<proteinExistence type="predicted"/>
<name>A0A7T3R0P6_9VIRU</name>
<protein>
    <submittedName>
        <fullName evidence="1">Putative non-capsid protein</fullName>
    </submittedName>
</protein>
<dbReference type="Pfam" id="PF04876">
    <property type="entry name" value="Tenui_NCP"/>
    <property type="match status" value="1"/>
</dbReference>
<dbReference type="EMBL" id="MW033650">
    <property type="protein sequence ID" value="QPZ88448.1"/>
    <property type="molecule type" value="Genomic_RNA"/>
</dbReference>